<evidence type="ECO:0000313" key="1">
    <source>
        <dbReference type="EMBL" id="TCD65686.1"/>
    </source>
</evidence>
<protein>
    <recommendedName>
        <fullName evidence="3">Alcohol dehydrogenase-like C-terminal domain-containing protein</fullName>
    </recommendedName>
</protein>
<dbReference type="InterPro" id="IPR036691">
    <property type="entry name" value="Endo/exonu/phosph_ase_sf"/>
</dbReference>
<dbReference type="Gene3D" id="3.40.50.720">
    <property type="entry name" value="NAD(P)-binding Rossmann-like Domain"/>
    <property type="match status" value="1"/>
</dbReference>
<evidence type="ECO:0000313" key="2">
    <source>
        <dbReference type="Proteomes" id="UP000292702"/>
    </source>
</evidence>
<dbReference type="PANTHER" id="PTHR43205">
    <property type="entry name" value="PROSTAGLANDIN REDUCTASE"/>
    <property type="match status" value="1"/>
</dbReference>
<dbReference type="SUPFAM" id="SSF56219">
    <property type="entry name" value="DNase I-like"/>
    <property type="match status" value="1"/>
</dbReference>
<organism evidence="1 2">
    <name type="scientific">Steccherinum ochraceum</name>
    <dbReference type="NCBI Taxonomy" id="92696"/>
    <lineage>
        <taxon>Eukaryota</taxon>
        <taxon>Fungi</taxon>
        <taxon>Dikarya</taxon>
        <taxon>Basidiomycota</taxon>
        <taxon>Agaricomycotina</taxon>
        <taxon>Agaricomycetes</taxon>
        <taxon>Polyporales</taxon>
        <taxon>Steccherinaceae</taxon>
        <taxon>Steccherinum</taxon>
    </lineage>
</organism>
<dbReference type="GO" id="GO:0016628">
    <property type="term" value="F:oxidoreductase activity, acting on the CH-CH group of donors, NAD or NADP as acceptor"/>
    <property type="evidence" value="ECO:0007669"/>
    <property type="project" value="InterPro"/>
</dbReference>
<gene>
    <name evidence="1" type="ORF">EIP91_002313</name>
</gene>
<dbReference type="AlphaFoldDB" id="A0A4R0REU2"/>
<name>A0A4R0REU2_9APHY</name>
<dbReference type="Gene3D" id="3.60.10.10">
    <property type="entry name" value="Endonuclease/exonuclease/phosphatase"/>
    <property type="match status" value="1"/>
</dbReference>
<comment type="caution">
    <text evidence="1">The sequence shown here is derived from an EMBL/GenBank/DDBJ whole genome shotgun (WGS) entry which is preliminary data.</text>
</comment>
<evidence type="ECO:0008006" key="3">
    <source>
        <dbReference type="Google" id="ProtNLM"/>
    </source>
</evidence>
<dbReference type="Proteomes" id="UP000292702">
    <property type="component" value="Unassembled WGS sequence"/>
</dbReference>
<dbReference type="InterPro" id="IPR036291">
    <property type="entry name" value="NAD(P)-bd_dom_sf"/>
</dbReference>
<dbReference type="InterPro" id="IPR045010">
    <property type="entry name" value="MDR_fam"/>
</dbReference>
<dbReference type="OrthoDB" id="3226508at2759"/>
<dbReference type="STRING" id="92696.A0A4R0REU2"/>
<accession>A0A4R0REU2</accession>
<sequence length="270" mass="29533">MSMSLHGHNQGLTDIGKLKAGETLVVSGAAGATGSLTCQMGKILGARVIAIAGSADRCAWPEGELGVDKAFNYKSTNFKLKQELEEAVARLDVLNHACEGRHVWWVPFVCVDQIPFTDVVSEKQEPPCSTTQDLKACKTTISSSPNARSSADSSSSITRSNIQKDSLFFQTFVDSILAKDRSVSIILAGDMNDFVQTRTVFHPLHSLLHDNDVADIDPVERYTYVYEQHAQEIDHIFVSDAVAKRGAEVEHGACQYVGTEGQRMWQMVVA</sequence>
<dbReference type="SUPFAM" id="SSF51735">
    <property type="entry name" value="NAD(P)-binding Rossmann-fold domains"/>
    <property type="match status" value="1"/>
</dbReference>
<dbReference type="PANTHER" id="PTHR43205:SF7">
    <property type="entry name" value="PROSTAGLANDIN REDUCTASE 1"/>
    <property type="match status" value="1"/>
</dbReference>
<proteinExistence type="predicted"/>
<reference evidence="1 2" key="1">
    <citation type="submission" date="2018-11" db="EMBL/GenBank/DDBJ databases">
        <title>Genome assembly of Steccherinum ochraceum LE-BIN_3174, the white-rot fungus of the Steccherinaceae family (The Residual Polyporoid clade, Polyporales, Basidiomycota).</title>
        <authorList>
            <person name="Fedorova T.V."/>
            <person name="Glazunova O.A."/>
            <person name="Landesman E.O."/>
            <person name="Moiseenko K.V."/>
            <person name="Psurtseva N.V."/>
            <person name="Savinova O.S."/>
            <person name="Shakhova N.V."/>
            <person name="Tyazhelova T.V."/>
            <person name="Vasina D.V."/>
        </authorList>
    </citation>
    <scope>NUCLEOTIDE SEQUENCE [LARGE SCALE GENOMIC DNA]</scope>
    <source>
        <strain evidence="1 2">LE-BIN_3174</strain>
    </source>
</reference>
<dbReference type="EMBL" id="RWJN01000168">
    <property type="protein sequence ID" value="TCD65686.1"/>
    <property type="molecule type" value="Genomic_DNA"/>
</dbReference>
<keyword evidence="2" id="KW-1185">Reference proteome</keyword>